<keyword evidence="4 6" id="KW-0697">Rotamase</keyword>
<keyword evidence="3" id="KW-0732">Signal</keyword>
<dbReference type="Proteomes" id="UP000198670">
    <property type="component" value="Unassembled WGS sequence"/>
</dbReference>
<reference evidence="9 10" key="1">
    <citation type="submission" date="2016-10" db="EMBL/GenBank/DDBJ databases">
        <authorList>
            <person name="de Groot N.N."/>
        </authorList>
    </citation>
    <scope>NUCLEOTIDE SEQUENCE [LARGE SCALE GENOMIC DNA]</scope>
    <source>
        <strain evidence="9 10">RK1</strain>
    </source>
</reference>
<protein>
    <recommendedName>
        <fullName evidence="7">Peptidyl-prolyl cis-trans isomerase</fullName>
        <ecNumber evidence="7">5.2.1.8</ecNumber>
    </recommendedName>
</protein>
<dbReference type="GO" id="GO:0003755">
    <property type="term" value="F:peptidyl-prolyl cis-trans isomerase activity"/>
    <property type="evidence" value="ECO:0007669"/>
    <property type="project" value="UniProtKB-UniRule"/>
</dbReference>
<gene>
    <name evidence="9" type="ORF">SAMN05444682_11186</name>
</gene>
<dbReference type="PANTHER" id="PTHR43811:SF19">
    <property type="entry name" value="39 KDA FK506-BINDING NUCLEAR PROTEIN"/>
    <property type="match status" value="1"/>
</dbReference>
<dbReference type="Gene3D" id="1.10.287.460">
    <property type="entry name" value="Peptidyl-prolyl cis-trans isomerase, FKBP-type, N-terminal domain"/>
    <property type="match status" value="1"/>
</dbReference>
<dbReference type="Pfam" id="PF01346">
    <property type="entry name" value="FKBP_N"/>
    <property type="match status" value="1"/>
</dbReference>
<keyword evidence="10" id="KW-1185">Reference proteome</keyword>
<comment type="similarity">
    <text evidence="2 7">Belongs to the FKBP-type PPIase family.</text>
</comment>
<dbReference type="InterPro" id="IPR001179">
    <property type="entry name" value="PPIase_FKBP_dom"/>
</dbReference>
<evidence type="ECO:0000256" key="1">
    <source>
        <dbReference type="ARBA" id="ARBA00000971"/>
    </source>
</evidence>
<dbReference type="Pfam" id="PF00254">
    <property type="entry name" value="FKBP_C"/>
    <property type="match status" value="1"/>
</dbReference>
<dbReference type="GO" id="GO:0006457">
    <property type="term" value="P:protein folding"/>
    <property type="evidence" value="ECO:0007669"/>
    <property type="project" value="InterPro"/>
</dbReference>
<organism evidence="9 10">
    <name type="scientific">Parapedobacter indicus</name>
    <dbReference type="NCBI Taxonomy" id="1477437"/>
    <lineage>
        <taxon>Bacteria</taxon>
        <taxon>Pseudomonadati</taxon>
        <taxon>Bacteroidota</taxon>
        <taxon>Sphingobacteriia</taxon>
        <taxon>Sphingobacteriales</taxon>
        <taxon>Sphingobacteriaceae</taxon>
        <taxon>Parapedobacter</taxon>
    </lineage>
</organism>
<comment type="catalytic activity">
    <reaction evidence="1 6 7">
        <text>[protein]-peptidylproline (omega=180) = [protein]-peptidylproline (omega=0)</text>
        <dbReference type="Rhea" id="RHEA:16237"/>
        <dbReference type="Rhea" id="RHEA-COMP:10747"/>
        <dbReference type="Rhea" id="RHEA-COMP:10748"/>
        <dbReference type="ChEBI" id="CHEBI:83833"/>
        <dbReference type="ChEBI" id="CHEBI:83834"/>
        <dbReference type="EC" id="5.2.1.8"/>
    </reaction>
</comment>
<evidence type="ECO:0000256" key="6">
    <source>
        <dbReference type="PROSITE-ProRule" id="PRU00277"/>
    </source>
</evidence>
<evidence type="ECO:0000256" key="5">
    <source>
        <dbReference type="ARBA" id="ARBA00023235"/>
    </source>
</evidence>
<dbReference type="Gene3D" id="3.10.50.40">
    <property type="match status" value="1"/>
</dbReference>
<dbReference type="InterPro" id="IPR000774">
    <property type="entry name" value="PPIase_FKBP_N"/>
</dbReference>
<evidence type="ECO:0000256" key="2">
    <source>
        <dbReference type="ARBA" id="ARBA00006577"/>
    </source>
</evidence>
<accession>A0A1I3SNT0</accession>
<evidence type="ECO:0000313" key="10">
    <source>
        <dbReference type="Proteomes" id="UP000198670"/>
    </source>
</evidence>
<dbReference type="PROSITE" id="PS50059">
    <property type="entry name" value="FKBP_PPIASE"/>
    <property type="match status" value="1"/>
</dbReference>
<evidence type="ECO:0000256" key="3">
    <source>
        <dbReference type="ARBA" id="ARBA00022729"/>
    </source>
</evidence>
<dbReference type="FunFam" id="3.10.50.40:FF:000045">
    <property type="entry name" value="Peptidyl-prolyl cis-trans isomerase"/>
    <property type="match status" value="1"/>
</dbReference>
<evidence type="ECO:0000256" key="7">
    <source>
        <dbReference type="RuleBase" id="RU003915"/>
    </source>
</evidence>
<dbReference type="EMBL" id="FOQO01000011">
    <property type="protein sequence ID" value="SFJ59057.1"/>
    <property type="molecule type" value="Genomic_DNA"/>
</dbReference>
<dbReference type="InterPro" id="IPR046357">
    <property type="entry name" value="PPIase_dom_sf"/>
</dbReference>
<keyword evidence="5 6" id="KW-0413">Isomerase</keyword>
<dbReference type="AlphaFoldDB" id="A0A1I3SNT0"/>
<dbReference type="STRING" id="1477437.SAMN05444682_11186"/>
<feature type="domain" description="PPIase FKBP-type" evidence="8">
    <location>
        <begin position="169"/>
        <end position="255"/>
    </location>
</feature>
<name>A0A1I3SNT0_9SPHI</name>
<dbReference type="EC" id="5.2.1.8" evidence="7"/>
<sequence>MKPALSAPDAKGDESAGSMSSLRVNYFRMKFLSIAAAGCLAVSTGSLYAQQPNAVNLLKSRSDSVAYAFGASIARDLKRTGMEEINATVLAQAVTDVFAGKETTFNETAERELIMEAITAAREKMDAQLKQEAVAFMESNKAKPGITTTESGLQYEIIRDGTGEKPTLTDTVTVHYKGQLSDGNVFDSSYDRGEPATFTLDRVIKGWQEGIQLMPQGAQYRIYIPYDLGYGERGAGQDIPPYSSLIFDVELISVKKRAEEAPSITDPVEAQAK</sequence>
<evidence type="ECO:0000313" key="9">
    <source>
        <dbReference type="EMBL" id="SFJ59057.1"/>
    </source>
</evidence>
<dbReference type="InterPro" id="IPR036944">
    <property type="entry name" value="PPIase_FKBP_N_sf"/>
</dbReference>
<proteinExistence type="inferred from homology"/>
<evidence type="ECO:0000259" key="8">
    <source>
        <dbReference type="PROSITE" id="PS50059"/>
    </source>
</evidence>
<dbReference type="PANTHER" id="PTHR43811">
    <property type="entry name" value="FKBP-TYPE PEPTIDYL-PROLYL CIS-TRANS ISOMERASE FKPA"/>
    <property type="match status" value="1"/>
</dbReference>
<evidence type="ECO:0000256" key="4">
    <source>
        <dbReference type="ARBA" id="ARBA00023110"/>
    </source>
</evidence>
<dbReference type="SUPFAM" id="SSF54534">
    <property type="entry name" value="FKBP-like"/>
    <property type="match status" value="1"/>
</dbReference>